<keyword evidence="2" id="KW-0813">Transport</keyword>
<gene>
    <name evidence="11" type="ORF">Ana3638_22380</name>
</gene>
<organism evidence="11 12">
    <name type="scientific">Anaerocolumna sedimenticola</name>
    <dbReference type="NCBI Taxonomy" id="2696063"/>
    <lineage>
        <taxon>Bacteria</taxon>
        <taxon>Bacillati</taxon>
        <taxon>Bacillota</taxon>
        <taxon>Clostridia</taxon>
        <taxon>Lachnospirales</taxon>
        <taxon>Lachnospiraceae</taxon>
        <taxon>Anaerocolumna</taxon>
    </lineage>
</organism>
<dbReference type="SUPFAM" id="SSF52540">
    <property type="entry name" value="P-loop containing nucleoside triphosphate hydrolases"/>
    <property type="match status" value="2"/>
</dbReference>
<keyword evidence="7" id="KW-1278">Translocase</keyword>
<dbReference type="PROSITE" id="PS50893">
    <property type="entry name" value="ABC_TRANSPORTER_2"/>
    <property type="match status" value="2"/>
</dbReference>
<dbReference type="KEGG" id="anr:Ana3638_22380"/>
<dbReference type="FunFam" id="3.40.50.300:FF:000127">
    <property type="entry name" value="Ribose import ATP-binding protein RbsA"/>
    <property type="match status" value="1"/>
</dbReference>
<dbReference type="InterPro" id="IPR017871">
    <property type="entry name" value="ABC_transporter-like_CS"/>
</dbReference>
<evidence type="ECO:0000256" key="7">
    <source>
        <dbReference type="ARBA" id="ARBA00022967"/>
    </source>
</evidence>
<evidence type="ECO:0000256" key="6">
    <source>
        <dbReference type="ARBA" id="ARBA00022840"/>
    </source>
</evidence>
<keyword evidence="8" id="KW-0472">Membrane</keyword>
<dbReference type="InterPro" id="IPR003439">
    <property type="entry name" value="ABC_transporter-like_ATP-bd"/>
</dbReference>
<dbReference type="Pfam" id="PF00005">
    <property type="entry name" value="ABC_tran"/>
    <property type="match status" value="2"/>
</dbReference>
<proteinExistence type="predicted"/>
<evidence type="ECO:0000313" key="11">
    <source>
        <dbReference type="EMBL" id="QHQ63861.1"/>
    </source>
</evidence>
<sequence>MRHIEKHFPGVVALSDVDFTLRAGEIHALMGENGAGKSTLIKVLTGAYEFETGEIKIEGKEHGIINRSPQEAQANGISTVYQEVNLCANLSVAENIFIGREPKKRGKIDWKTIYAKADGILKDLNIDLDVTKPLENYSVAIQQMVAIARAVDISAKVLILDEPTSSLDESEVAKLFSIMRQLKEKGLGIIFVTHFLEQVYEICDRITVLRNGKLVGEYEIANLPRIQLVAKMLGKEFDDLAVIKNQEKTAQDKREKDSLLEADGLGHLGTIKPFKLSIHKGEVIGLSGLLGSGRSELARVLYGADKPDKGELRINGKKTLINAPIDAMKAGMAYLPENRIAEGIIADLSVRENIIIALQARKGLFKLINKSNQEAFTDRYIELLNIKTADREVPVKKLSGGNQQKVILGRWLLTNPEFLILDEPTRGIDVGTKTEIQKLVLSLAKEGKAVMFISSEIEEMLRICSRMVILRDGSKVGELKEELLNQDEIMKAIAGGGTPEAEKPDNTASNYSDIKGDITYKKNINSRSITEKMKKNKKSSRFMKGKSGGRHE</sequence>
<comment type="subcellular location">
    <subcellularLocation>
        <location evidence="1">Cell membrane</location>
        <topology evidence="1">Peripheral membrane protein</topology>
    </subcellularLocation>
</comment>
<feature type="domain" description="ABC transporter" evidence="10">
    <location>
        <begin position="1"/>
        <end position="236"/>
    </location>
</feature>
<keyword evidence="12" id="KW-1185">Reference proteome</keyword>
<dbReference type="InterPro" id="IPR050107">
    <property type="entry name" value="ABC_carbohydrate_import_ATPase"/>
</dbReference>
<evidence type="ECO:0000256" key="1">
    <source>
        <dbReference type="ARBA" id="ARBA00004202"/>
    </source>
</evidence>
<feature type="domain" description="ABC transporter" evidence="10">
    <location>
        <begin position="254"/>
        <end position="497"/>
    </location>
</feature>
<dbReference type="SMART" id="SM00382">
    <property type="entry name" value="AAA"/>
    <property type="match status" value="2"/>
</dbReference>
<evidence type="ECO:0000256" key="5">
    <source>
        <dbReference type="ARBA" id="ARBA00022741"/>
    </source>
</evidence>
<evidence type="ECO:0000313" key="12">
    <source>
        <dbReference type="Proteomes" id="UP000464314"/>
    </source>
</evidence>
<dbReference type="GO" id="GO:0005524">
    <property type="term" value="F:ATP binding"/>
    <property type="evidence" value="ECO:0007669"/>
    <property type="project" value="UniProtKB-KW"/>
</dbReference>
<protein>
    <submittedName>
        <fullName evidence="11">ATP-binding cassette domain-containing protein</fullName>
    </submittedName>
</protein>
<evidence type="ECO:0000256" key="3">
    <source>
        <dbReference type="ARBA" id="ARBA00022475"/>
    </source>
</evidence>
<dbReference type="GO" id="GO:0016887">
    <property type="term" value="F:ATP hydrolysis activity"/>
    <property type="evidence" value="ECO:0007669"/>
    <property type="project" value="InterPro"/>
</dbReference>
<keyword evidence="6 11" id="KW-0067">ATP-binding</keyword>
<dbReference type="AlphaFoldDB" id="A0A6P1TV49"/>
<name>A0A6P1TV49_9FIRM</name>
<dbReference type="EMBL" id="CP048000">
    <property type="protein sequence ID" value="QHQ63861.1"/>
    <property type="molecule type" value="Genomic_DNA"/>
</dbReference>
<dbReference type="PROSITE" id="PS00211">
    <property type="entry name" value="ABC_TRANSPORTER_1"/>
    <property type="match status" value="1"/>
</dbReference>
<evidence type="ECO:0000259" key="10">
    <source>
        <dbReference type="PROSITE" id="PS50893"/>
    </source>
</evidence>
<dbReference type="Gene3D" id="3.40.50.300">
    <property type="entry name" value="P-loop containing nucleotide triphosphate hydrolases"/>
    <property type="match status" value="2"/>
</dbReference>
<evidence type="ECO:0000256" key="2">
    <source>
        <dbReference type="ARBA" id="ARBA00022448"/>
    </source>
</evidence>
<dbReference type="CDD" id="cd03215">
    <property type="entry name" value="ABC_Carb_Monos_II"/>
    <property type="match status" value="1"/>
</dbReference>
<dbReference type="InterPro" id="IPR027417">
    <property type="entry name" value="P-loop_NTPase"/>
</dbReference>
<evidence type="ECO:0000256" key="4">
    <source>
        <dbReference type="ARBA" id="ARBA00022737"/>
    </source>
</evidence>
<accession>A0A6P1TV49</accession>
<dbReference type="GO" id="GO:0005886">
    <property type="term" value="C:plasma membrane"/>
    <property type="evidence" value="ECO:0007669"/>
    <property type="project" value="UniProtKB-SubCell"/>
</dbReference>
<dbReference type="PANTHER" id="PTHR43790:SF9">
    <property type="entry name" value="GALACTOFURANOSE TRANSPORTER ATP-BINDING PROTEIN YTFR"/>
    <property type="match status" value="1"/>
</dbReference>
<dbReference type="Proteomes" id="UP000464314">
    <property type="component" value="Chromosome"/>
</dbReference>
<evidence type="ECO:0000256" key="9">
    <source>
        <dbReference type="SAM" id="MobiDB-lite"/>
    </source>
</evidence>
<keyword evidence="3" id="KW-1003">Cell membrane</keyword>
<feature type="region of interest" description="Disordered" evidence="9">
    <location>
        <begin position="525"/>
        <end position="552"/>
    </location>
</feature>
<dbReference type="PANTHER" id="PTHR43790">
    <property type="entry name" value="CARBOHYDRATE TRANSPORT ATP-BINDING PROTEIN MG119-RELATED"/>
    <property type="match status" value="1"/>
</dbReference>
<evidence type="ECO:0000256" key="8">
    <source>
        <dbReference type="ARBA" id="ARBA00023136"/>
    </source>
</evidence>
<reference evidence="11 12" key="1">
    <citation type="submission" date="2020-01" db="EMBL/GenBank/DDBJ databases">
        <title>Genome analysis of Anaerocolumna sp. CBA3638.</title>
        <authorList>
            <person name="Kim J."/>
            <person name="Roh S.W."/>
        </authorList>
    </citation>
    <scope>NUCLEOTIDE SEQUENCE [LARGE SCALE GENOMIC DNA]</scope>
    <source>
        <strain evidence="11 12">CBA3638</strain>
    </source>
</reference>
<dbReference type="CDD" id="cd03216">
    <property type="entry name" value="ABC_Carb_Monos_I"/>
    <property type="match status" value="1"/>
</dbReference>
<keyword evidence="4" id="KW-0677">Repeat</keyword>
<feature type="compositionally biased region" description="Basic residues" evidence="9">
    <location>
        <begin position="534"/>
        <end position="552"/>
    </location>
</feature>
<dbReference type="InterPro" id="IPR003593">
    <property type="entry name" value="AAA+_ATPase"/>
</dbReference>
<keyword evidence="5" id="KW-0547">Nucleotide-binding</keyword>